<dbReference type="RefSeq" id="WP_142600724.1">
    <property type="nucleotide sequence ID" value="NZ_FXSZ01000001.1"/>
</dbReference>
<organism evidence="1 2">
    <name type="scientific">Solitalea koreensis</name>
    <dbReference type="NCBI Taxonomy" id="543615"/>
    <lineage>
        <taxon>Bacteria</taxon>
        <taxon>Pseudomonadati</taxon>
        <taxon>Bacteroidota</taxon>
        <taxon>Sphingobacteriia</taxon>
        <taxon>Sphingobacteriales</taxon>
        <taxon>Sphingobacteriaceae</taxon>
        <taxon>Solitalea</taxon>
    </lineage>
</organism>
<sequence length="111" mass="12417">MSKFEDIKNSLSPENIDKIKEIVSKKFDTISDEIAEQHESLKGKASEIASDIRKNFSDENLSHYKEEASAKLNDFKDDFLNMDLDTKANEATTAAKGICGKLKNLFGNKDA</sequence>
<name>A0A521ALA4_9SPHI</name>
<protein>
    <submittedName>
        <fullName evidence="1">Uncharacterized protein</fullName>
    </submittedName>
</protein>
<dbReference type="EMBL" id="FXSZ01000001">
    <property type="protein sequence ID" value="SMO35585.1"/>
    <property type="molecule type" value="Genomic_DNA"/>
</dbReference>
<reference evidence="1 2" key="1">
    <citation type="submission" date="2017-05" db="EMBL/GenBank/DDBJ databases">
        <authorList>
            <person name="Varghese N."/>
            <person name="Submissions S."/>
        </authorList>
    </citation>
    <scope>NUCLEOTIDE SEQUENCE [LARGE SCALE GENOMIC DNA]</scope>
    <source>
        <strain evidence="1 2">DSM 21342</strain>
    </source>
</reference>
<dbReference type="Gene3D" id="1.20.120.20">
    <property type="entry name" value="Apolipoprotein"/>
    <property type="match status" value="1"/>
</dbReference>
<gene>
    <name evidence="1" type="ORF">SAMN06265350_101216</name>
</gene>
<evidence type="ECO:0000313" key="1">
    <source>
        <dbReference type="EMBL" id="SMO35585.1"/>
    </source>
</evidence>
<dbReference type="Proteomes" id="UP000315971">
    <property type="component" value="Unassembled WGS sequence"/>
</dbReference>
<dbReference type="AlphaFoldDB" id="A0A521ALA4"/>
<evidence type="ECO:0000313" key="2">
    <source>
        <dbReference type="Proteomes" id="UP000315971"/>
    </source>
</evidence>
<keyword evidence="2" id="KW-1185">Reference proteome</keyword>
<proteinExistence type="predicted"/>
<accession>A0A521ALA4</accession>